<evidence type="ECO:0000313" key="7">
    <source>
        <dbReference type="EMBL" id="CAK78958.1"/>
    </source>
</evidence>
<evidence type="ECO:0000313" key="8">
    <source>
        <dbReference type="Proteomes" id="UP000000600"/>
    </source>
</evidence>
<dbReference type="Gene3D" id="1.10.510.10">
    <property type="entry name" value="Transferase(Phosphotransferase) domain 1"/>
    <property type="match status" value="1"/>
</dbReference>
<evidence type="ECO:0000259" key="6">
    <source>
        <dbReference type="PROSITE" id="PS50011"/>
    </source>
</evidence>
<dbReference type="InterPro" id="IPR008271">
    <property type="entry name" value="Ser/Thr_kinase_AS"/>
</dbReference>
<dbReference type="HOGENOM" id="CLU_763883_0_0_1"/>
<dbReference type="PROSITE" id="PS50011">
    <property type="entry name" value="PROTEIN_KINASE_DOM"/>
    <property type="match status" value="1"/>
</dbReference>
<keyword evidence="8" id="KW-1185">Reference proteome</keyword>
<dbReference type="STRING" id="5888.A0D7E1"/>
<dbReference type="PROSITE" id="PS00108">
    <property type="entry name" value="PROTEIN_KINASE_ST"/>
    <property type="match status" value="1"/>
</dbReference>
<keyword evidence="5" id="KW-0067">ATP-binding</keyword>
<dbReference type="SMART" id="SM00220">
    <property type="entry name" value="S_TKc"/>
    <property type="match status" value="1"/>
</dbReference>
<dbReference type="OMA" id="NEFRFRN"/>
<evidence type="ECO:0000256" key="3">
    <source>
        <dbReference type="ARBA" id="ARBA00022741"/>
    </source>
</evidence>
<keyword evidence="1" id="KW-0723">Serine/threonine-protein kinase</keyword>
<dbReference type="InterPro" id="IPR050205">
    <property type="entry name" value="CDPK_Ser/Thr_kinases"/>
</dbReference>
<feature type="domain" description="Protein kinase" evidence="6">
    <location>
        <begin position="1"/>
        <end position="193"/>
    </location>
</feature>
<keyword evidence="2" id="KW-0808">Transferase</keyword>
<accession>A0D7E1</accession>
<dbReference type="Pfam" id="PF00069">
    <property type="entry name" value="Pkinase"/>
    <property type="match status" value="1"/>
</dbReference>
<gene>
    <name evidence="7" type="ORF">GSPATT00002000001</name>
</gene>
<evidence type="ECO:0000256" key="5">
    <source>
        <dbReference type="ARBA" id="ARBA00022840"/>
    </source>
</evidence>
<dbReference type="GO" id="GO:0004674">
    <property type="term" value="F:protein serine/threonine kinase activity"/>
    <property type="evidence" value="ECO:0000318"/>
    <property type="project" value="GO_Central"/>
</dbReference>
<dbReference type="GO" id="GO:0005524">
    <property type="term" value="F:ATP binding"/>
    <property type="evidence" value="ECO:0007669"/>
    <property type="project" value="UniProtKB-KW"/>
</dbReference>
<dbReference type="RefSeq" id="XP_001446355.1">
    <property type="nucleotide sequence ID" value="XM_001446318.1"/>
</dbReference>
<dbReference type="AlphaFoldDB" id="A0D7E1"/>
<dbReference type="OrthoDB" id="4062651at2759"/>
<dbReference type="InterPro" id="IPR000719">
    <property type="entry name" value="Prot_kinase_dom"/>
</dbReference>
<dbReference type="eggNOG" id="KOG0615">
    <property type="taxonomic scope" value="Eukaryota"/>
</dbReference>
<evidence type="ECO:0000256" key="4">
    <source>
        <dbReference type="ARBA" id="ARBA00022777"/>
    </source>
</evidence>
<dbReference type="EMBL" id="CT868318">
    <property type="protein sequence ID" value="CAK78958.1"/>
    <property type="molecule type" value="Genomic_DNA"/>
</dbReference>
<sequence length="363" mass="42403">MKLNRQFRRFYLQQQLPSRFSRLYIHQITGHRQNIENIVAIQTVHGLQYAHKDIKPDNVLLDENFNLKLGDFGLTDNKAEANDGVGTVSYMAPEVGTGKFYLTQKADIFSLGSSFIEIKTGVNPFSNNDREQVYQDLLQQPEKFWTNFEQHLKKEKNLTLHIEKEFKILIQNMLNDVPEKRPSIDQVLSSSYLNLYQTTEDQIITYMQQHLQLKALYEIDLTKVQGANGQAISETMEIEQVGLNEFRFRNINKAKNFQKNVTNFFKKIMIESENIVFETNETLDDVMKSNIDIKEQQGRQLSKFLIRDLDKTCQFGVILELMVDVVNLYIIDVKGARKNLNISKKYLRDSLRKKMKKVETQDI</sequence>
<evidence type="ECO:0000256" key="1">
    <source>
        <dbReference type="ARBA" id="ARBA00022527"/>
    </source>
</evidence>
<evidence type="ECO:0000256" key="2">
    <source>
        <dbReference type="ARBA" id="ARBA00022679"/>
    </source>
</evidence>
<dbReference type="GeneID" id="5032140"/>
<dbReference type="InterPro" id="IPR011009">
    <property type="entry name" value="Kinase-like_dom_sf"/>
</dbReference>
<protein>
    <recommendedName>
        <fullName evidence="6">Protein kinase domain-containing protein</fullName>
    </recommendedName>
</protein>
<reference evidence="7 8" key="1">
    <citation type="journal article" date="2006" name="Nature">
        <title>Global trends of whole-genome duplications revealed by the ciliate Paramecium tetraurelia.</title>
        <authorList>
            <consortium name="Genoscope"/>
            <person name="Aury J.-M."/>
            <person name="Jaillon O."/>
            <person name="Duret L."/>
            <person name="Noel B."/>
            <person name="Jubin C."/>
            <person name="Porcel B.M."/>
            <person name="Segurens B."/>
            <person name="Daubin V."/>
            <person name="Anthouard V."/>
            <person name="Aiach N."/>
            <person name="Arnaiz O."/>
            <person name="Billaut A."/>
            <person name="Beisson J."/>
            <person name="Blanc I."/>
            <person name="Bouhouche K."/>
            <person name="Camara F."/>
            <person name="Duharcourt S."/>
            <person name="Guigo R."/>
            <person name="Gogendeau D."/>
            <person name="Katinka M."/>
            <person name="Keller A.-M."/>
            <person name="Kissmehl R."/>
            <person name="Klotz C."/>
            <person name="Koll F."/>
            <person name="Le Moue A."/>
            <person name="Lepere C."/>
            <person name="Malinsky S."/>
            <person name="Nowacki M."/>
            <person name="Nowak J.K."/>
            <person name="Plattner H."/>
            <person name="Poulain J."/>
            <person name="Ruiz F."/>
            <person name="Serrano V."/>
            <person name="Zagulski M."/>
            <person name="Dessen P."/>
            <person name="Betermier M."/>
            <person name="Weissenbach J."/>
            <person name="Scarpelli C."/>
            <person name="Schachter V."/>
            <person name="Sperling L."/>
            <person name="Meyer E."/>
            <person name="Cohen J."/>
            <person name="Wincker P."/>
        </authorList>
    </citation>
    <scope>NUCLEOTIDE SEQUENCE [LARGE SCALE GENOMIC DNA]</scope>
    <source>
        <strain evidence="7 8">Stock d4-2</strain>
    </source>
</reference>
<dbReference type="Proteomes" id="UP000000600">
    <property type="component" value="Unassembled WGS sequence"/>
</dbReference>
<organism evidence="7 8">
    <name type="scientific">Paramecium tetraurelia</name>
    <dbReference type="NCBI Taxonomy" id="5888"/>
    <lineage>
        <taxon>Eukaryota</taxon>
        <taxon>Sar</taxon>
        <taxon>Alveolata</taxon>
        <taxon>Ciliophora</taxon>
        <taxon>Intramacronucleata</taxon>
        <taxon>Oligohymenophorea</taxon>
        <taxon>Peniculida</taxon>
        <taxon>Parameciidae</taxon>
        <taxon>Paramecium</taxon>
    </lineage>
</organism>
<keyword evidence="3" id="KW-0547">Nucleotide-binding</keyword>
<name>A0D7E1_PARTE</name>
<keyword evidence="4" id="KW-0418">Kinase</keyword>
<dbReference type="KEGG" id="ptm:GSPATT00002000001"/>
<proteinExistence type="predicted"/>
<dbReference type="InParanoid" id="A0D7E1"/>
<dbReference type="PANTHER" id="PTHR24349">
    <property type="entry name" value="SERINE/THREONINE-PROTEIN KINASE"/>
    <property type="match status" value="1"/>
</dbReference>
<dbReference type="SUPFAM" id="SSF56112">
    <property type="entry name" value="Protein kinase-like (PK-like)"/>
    <property type="match status" value="1"/>
</dbReference>